<dbReference type="OrthoDB" id="10031171at2759"/>
<organism evidence="1 2">
    <name type="scientific">Lingula anatina</name>
    <name type="common">Brachiopod</name>
    <name type="synonym">Lingula unguis</name>
    <dbReference type="NCBI Taxonomy" id="7574"/>
    <lineage>
        <taxon>Eukaryota</taxon>
        <taxon>Metazoa</taxon>
        <taxon>Spiralia</taxon>
        <taxon>Lophotrochozoa</taxon>
        <taxon>Brachiopoda</taxon>
        <taxon>Linguliformea</taxon>
        <taxon>Lingulata</taxon>
        <taxon>Lingulida</taxon>
        <taxon>Linguloidea</taxon>
        <taxon>Lingulidae</taxon>
        <taxon>Lingula</taxon>
    </lineage>
</organism>
<dbReference type="STRING" id="7574.A0A1S3KFC9"/>
<dbReference type="PANTHER" id="PTHR34488:SF1">
    <property type="entry name" value="SI:CH211-245H14.1-RELATED"/>
    <property type="match status" value="1"/>
</dbReference>
<dbReference type="InParanoid" id="A0A1S3KFC9"/>
<dbReference type="GeneID" id="106181508"/>
<dbReference type="KEGG" id="lak:106181508"/>
<protein>
    <submittedName>
        <fullName evidence="2">Uncharacterized protein LOC106181508</fullName>
    </submittedName>
</protein>
<gene>
    <name evidence="2" type="primary">LOC106181508</name>
</gene>
<reference evidence="2" key="1">
    <citation type="submission" date="2025-08" db="UniProtKB">
        <authorList>
            <consortium name="RefSeq"/>
        </authorList>
    </citation>
    <scope>IDENTIFICATION</scope>
    <source>
        <tissue evidence="2">Gonads</tissue>
    </source>
</reference>
<dbReference type="PANTHER" id="PTHR34488">
    <property type="entry name" value="SI:CH211-245H14.1-RELATED"/>
    <property type="match status" value="1"/>
</dbReference>
<dbReference type="AlphaFoldDB" id="A0A1S3KFC9"/>
<dbReference type="RefSeq" id="XP_013421345.1">
    <property type="nucleotide sequence ID" value="XM_013565891.1"/>
</dbReference>
<sequence length="205" mass="23009">MVFWESLGLYSSPVNERALEELVKYLESRTKEQRPRSVLCYEKYPVPDAVISARKQLMAQVKENLHQKNRVDLHSNPWHQGAQCGDSPVLVFCLHSSSLGTDVNQSLKEFSIADTSAIVLIVFHHVAPHADVGNPTDSTLSLTRLGRVKLVLDMVFWESAGLYSSPVNEEALEKLVKYLESRAKEQGPRSGTCTVTTPYEYGNPY</sequence>
<evidence type="ECO:0000313" key="2">
    <source>
        <dbReference type="RefSeq" id="XP_013421345.1"/>
    </source>
</evidence>
<name>A0A1S3KFC9_LINAN</name>
<keyword evidence="1" id="KW-1185">Reference proteome</keyword>
<dbReference type="Proteomes" id="UP000085678">
    <property type="component" value="Unplaced"/>
</dbReference>
<accession>A0A1S3KFC9</accession>
<proteinExistence type="predicted"/>
<evidence type="ECO:0000313" key="1">
    <source>
        <dbReference type="Proteomes" id="UP000085678"/>
    </source>
</evidence>